<dbReference type="InterPro" id="IPR013525">
    <property type="entry name" value="ABC2_TM"/>
</dbReference>
<keyword evidence="3 6" id="KW-1133">Transmembrane helix</keyword>
<dbReference type="Pfam" id="PF01061">
    <property type="entry name" value="ABC2_membrane"/>
    <property type="match status" value="1"/>
</dbReference>
<evidence type="ECO:0000256" key="1">
    <source>
        <dbReference type="ARBA" id="ARBA00004141"/>
    </source>
</evidence>
<name>A0A9P9EB42_9HYPO</name>
<feature type="compositionally biased region" description="Basic and acidic residues" evidence="5">
    <location>
        <begin position="26"/>
        <end position="40"/>
    </location>
</feature>
<keyword evidence="4 6" id="KW-0472">Membrane</keyword>
<evidence type="ECO:0000256" key="4">
    <source>
        <dbReference type="ARBA" id="ARBA00023136"/>
    </source>
</evidence>
<feature type="region of interest" description="Disordered" evidence="5">
    <location>
        <begin position="19"/>
        <end position="42"/>
    </location>
</feature>
<evidence type="ECO:0000256" key="6">
    <source>
        <dbReference type="SAM" id="Phobius"/>
    </source>
</evidence>
<organism evidence="8 9">
    <name type="scientific">Dactylonectria macrodidyma</name>
    <dbReference type="NCBI Taxonomy" id="307937"/>
    <lineage>
        <taxon>Eukaryota</taxon>
        <taxon>Fungi</taxon>
        <taxon>Dikarya</taxon>
        <taxon>Ascomycota</taxon>
        <taxon>Pezizomycotina</taxon>
        <taxon>Sordariomycetes</taxon>
        <taxon>Hypocreomycetidae</taxon>
        <taxon>Hypocreales</taxon>
        <taxon>Nectriaceae</taxon>
        <taxon>Dactylonectria</taxon>
    </lineage>
</organism>
<evidence type="ECO:0000256" key="2">
    <source>
        <dbReference type="ARBA" id="ARBA00022692"/>
    </source>
</evidence>
<feature type="domain" description="ABC-2 type transporter transmembrane" evidence="7">
    <location>
        <begin position="136"/>
        <end position="245"/>
    </location>
</feature>
<dbReference type="GO" id="GO:0016020">
    <property type="term" value="C:membrane"/>
    <property type="evidence" value="ECO:0007669"/>
    <property type="project" value="UniProtKB-SubCell"/>
</dbReference>
<sequence>MLSGVFEGDALHRMESSMDANPQDQLHQHPTDHSSQRTDDSNIISETDFVSEGKWGERGARDVKQGIAMQEYEVLRQDLIDLHKTRTAESQAIKPLTTRSRGSHAVRSQTRQTRVDDAETDVEAAGDDDKRVSTLHAFMELPAAIISGFLYWVLWYWPTGLSTESSVPGYTFLMTILFFVFVDSWGQWVCAFAPSFTVISNVLPFFFVMFGLFNSVVRSYSTLPVFWRYWMYWVNPSTYWIGGVLGPH</sequence>
<dbReference type="OrthoDB" id="245989at2759"/>
<evidence type="ECO:0000313" key="8">
    <source>
        <dbReference type="EMBL" id="KAH7133904.1"/>
    </source>
</evidence>
<reference evidence="8" key="1">
    <citation type="journal article" date="2021" name="Nat. Commun.">
        <title>Genetic determinants of endophytism in the Arabidopsis root mycobiome.</title>
        <authorList>
            <person name="Mesny F."/>
            <person name="Miyauchi S."/>
            <person name="Thiergart T."/>
            <person name="Pickel B."/>
            <person name="Atanasova L."/>
            <person name="Karlsson M."/>
            <person name="Huettel B."/>
            <person name="Barry K.W."/>
            <person name="Haridas S."/>
            <person name="Chen C."/>
            <person name="Bauer D."/>
            <person name="Andreopoulos W."/>
            <person name="Pangilinan J."/>
            <person name="LaButti K."/>
            <person name="Riley R."/>
            <person name="Lipzen A."/>
            <person name="Clum A."/>
            <person name="Drula E."/>
            <person name="Henrissat B."/>
            <person name="Kohler A."/>
            <person name="Grigoriev I.V."/>
            <person name="Martin F.M."/>
            <person name="Hacquard S."/>
        </authorList>
    </citation>
    <scope>NUCLEOTIDE SEQUENCE</scope>
    <source>
        <strain evidence="8">MPI-CAGE-AT-0147</strain>
    </source>
</reference>
<gene>
    <name evidence="8" type="ORF">EDB81DRAFT_763178</name>
</gene>
<dbReference type="Proteomes" id="UP000738349">
    <property type="component" value="Unassembled WGS sequence"/>
</dbReference>
<protein>
    <submittedName>
        <fullName evidence="8">ABC-2 type transporter-domain-containing protein</fullName>
    </submittedName>
</protein>
<evidence type="ECO:0000313" key="9">
    <source>
        <dbReference type="Proteomes" id="UP000738349"/>
    </source>
</evidence>
<comment type="caution">
    <text evidence="8">The sequence shown here is derived from an EMBL/GenBank/DDBJ whole genome shotgun (WGS) entry which is preliminary data.</text>
</comment>
<evidence type="ECO:0000259" key="7">
    <source>
        <dbReference type="Pfam" id="PF01061"/>
    </source>
</evidence>
<dbReference type="EMBL" id="JAGMUV010000015">
    <property type="protein sequence ID" value="KAH7133904.1"/>
    <property type="molecule type" value="Genomic_DNA"/>
</dbReference>
<feature type="transmembrane region" description="Helical" evidence="6">
    <location>
        <begin position="169"/>
        <end position="186"/>
    </location>
</feature>
<keyword evidence="9" id="KW-1185">Reference proteome</keyword>
<evidence type="ECO:0000256" key="5">
    <source>
        <dbReference type="SAM" id="MobiDB-lite"/>
    </source>
</evidence>
<comment type="subcellular location">
    <subcellularLocation>
        <location evidence="1">Membrane</location>
        <topology evidence="1">Multi-pass membrane protein</topology>
    </subcellularLocation>
</comment>
<feature type="transmembrane region" description="Helical" evidence="6">
    <location>
        <begin position="198"/>
        <end position="217"/>
    </location>
</feature>
<feature type="region of interest" description="Disordered" evidence="5">
    <location>
        <begin position="97"/>
        <end position="122"/>
    </location>
</feature>
<evidence type="ECO:0000256" key="3">
    <source>
        <dbReference type="ARBA" id="ARBA00022989"/>
    </source>
</evidence>
<accession>A0A9P9EB42</accession>
<dbReference type="AlphaFoldDB" id="A0A9P9EB42"/>
<feature type="transmembrane region" description="Helical" evidence="6">
    <location>
        <begin position="137"/>
        <end position="157"/>
    </location>
</feature>
<dbReference type="GO" id="GO:0140359">
    <property type="term" value="F:ABC-type transporter activity"/>
    <property type="evidence" value="ECO:0007669"/>
    <property type="project" value="InterPro"/>
</dbReference>
<proteinExistence type="predicted"/>
<keyword evidence="2 6" id="KW-0812">Transmembrane</keyword>